<proteinExistence type="predicted"/>
<accession>A0A0R0HBQ8</accession>
<organism evidence="1">
    <name type="scientific">Glycine max</name>
    <name type="common">Soybean</name>
    <name type="synonym">Glycine hispida</name>
    <dbReference type="NCBI Taxonomy" id="3847"/>
    <lineage>
        <taxon>Eukaryota</taxon>
        <taxon>Viridiplantae</taxon>
        <taxon>Streptophyta</taxon>
        <taxon>Embryophyta</taxon>
        <taxon>Tracheophyta</taxon>
        <taxon>Spermatophyta</taxon>
        <taxon>Magnoliopsida</taxon>
        <taxon>eudicotyledons</taxon>
        <taxon>Gunneridae</taxon>
        <taxon>Pentapetalae</taxon>
        <taxon>rosids</taxon>
        <taxon>fabids</taxon>
        <taxon>Fabales</taxon>
        <taxon>Fabaceae</taxon>
        <taxon>Papilionoideae</taxon>
        <taxon>50 kb inversion clade</taxon>
        <taxon>NPAAA clade</taxon>
        <taxon>indigoferoid/millettioid clade</taxon>
        <taxon>Phaseoleae</taxon>
        <taxon>Glycine</taxon>
        <taxon>Glycine subgen. Soja</taxon>
    </lineage>
</organism>
<evidence type="ECO:0000313" key="2">
    <source>
        <dbReference type="EnsemblPlants" id="KRH28190"/>
    </source>
</evidence>
<reference evidence="1 2" key="1">
    <citation type="journal article" date="2010" name="Nature">
        <title>Genome sequence of the palaeopolyploid soybean.</title>
        <authorList>
            <person name="Schmutz J."/>
            <person name="Cannon S.B."/>
            <person name="Schlueter J."/>
            <person name="Ma J."/>
            <person name="Mitros T."/>
            <person name="Nelson W."/>
            <person name="Hyten D.L."/>
            <person name="Song Q."/>
            <person name="Thelen J.J."/>
            <person name="Cheng J."/>
            <person name="Xu D."/>
            <person name="Hellsten U."/>
            <person name="May G.D."/>
            <person name="Yu Y."/>
            <person name="Sakurai T."/>
            <person name="Umezawa T."/>
            <person name="Bhattacharyya M.K."/>
            <person name="Sandhu D."/>
            <person name="Valliyodan B."/>
            <person name="Lindquist E."/>
            <person name="Peto M."/>
            <person name="Grant D."/>
            <person name="Shu S."/>
            <person name="Goodstein D."/>
            <person name="Barry K."/>
            <person name="Futrell-Griggs M."/>
            <person name="Abernathy B."/>
            <person name="Du J."/>
            <person name="Tian Z."/>
            <person name="Zhu L."/>
            <person name="Gill N."/>
            <person name="Joshi T."/>
            <person name="Libault M."/>
            <person name="Sethuraman A."/>
            <person name="Zhang X.-C."/>
            <person name="Shinozaki K."/>
            <person name="Nguyen H.T."/>
            <person name="Wing R.A."/>
            <person name="Cregan P."/>
            <person name="Specht J."/>
            <person name="Grimwood J."/>
            <person name="Rokhsar D."/>
            <person name="Stacey G."/>
            <person name="Shoemaker R.C."/>
            <person name="Jackson S.A."/>
        </authorList>
    </citation>
    <scope>NUCLEOTIDE SEQUENCE [LARGE SCALE GENOMIC DNA]</scope>
    <source>
        <strain evidence="2">cv. Williams 82</strain>
        <tissue evidence="1">Callus</tissue>
    </source>
</reference>
<keyword evidence="3" id="KW-1185">Reference proteome</keyword>
<evidence type="ECO:0000313" key="1">
    <source>
        <dbReference type="EMBL" id="KRH28190.1"/>
    </source>
</evidence>
<dbReference type="Gramene" id="KRH28190">
    <property type="protein sequence ID" value="KRH28190"/>
    <property type="gene ID" value="GLYMA_11G038200"/>
</dbReference>
<reference evidence="2" key="2">
    <citation type="submission" date="2018-02" db="UniProtKB">
        <authorList>
            <consortium name="EnsemblPlants"/>
        </authorList>
    </citation>
    <scope>IDENTIFICATION</scope>
    <source>
        <strain evidence="2">Williams 82</strain>
    </source>
</reference>
<sequence>MVVFSFQSLSLSSISHFPPCFNFRTDAFLSSFLFARSHSQGSHSYSPSSAATDFASTPRFPSFSYPNIPPLFPCLCLNC</sequence>
<reference evidence="1" key="3">
    <citation type="submission" date="2018-07" db="EMBL/GenBank/DDBJ databases">
        <title>WGS assembly of Glycine max.</title>
        <authorList>
            <person name="Schmutz J."/>
            <person name="Cannon S."/>
            <person name="Schlueter J."/>
            <person name="Ma J."/>
            <person name="Mitros T."/>
            <person name="Nelson W."/>
            <person name="Hyten D."/>
            <person name="Song Q."/>
            <person name="Thelen J."/>
            <person name="Cheng J."/>
            <person name="Xu D."/>
            <person name="Hellsten U."/>
            <person name="May G."/>
            <person name="Yu Y."/>
            <person name="Sakurai T."/>
            <person name="Umezawa T."/>
            <person name="Bhattacharyya M."/>
            <person name="Sandhu D."/>
            <person name="Valliyodan B."/>
            <person name="Lindquist E."/>
            <person name="Peto M."/>
            <person name="Grant D."/>
            <person name="Shu S."/>
            <person name="Goodstein D."/>
            <person name="Barry K."/>
            <person name="Futrell-Griggs M."/>
            <person name="Abernathy B."/>
            <person name="Du J."/>
            <person name="Tian Z."/>
            <person name="Zhu L."/>
            <person name="Gill N."/>
            <person name="Joshi T."/>
            <person name="Libault M."/>
            <person name="Sethuraman A."/>
            <person name="Zhang X."/>
            <person name="Shinozaki K."/>
            <person name="Nguyen H."/>
            <person name="Wing R."/>
            <person name="Cregan P."/>
            <person name="Specht J."/>
            <person name="Grimwood J."/>
            <person name="Rokhsar D."/>
            <person name="Stacey G."/>
            <person name="Shoemaker R."/>
            <person name="Jackson S."/>
        </authorList>
    </citation>
    <scope>NUCLEOTIDE SEQUENCE</scope>
    <source>
        <tissue evidence="1">Callus</tissue>
    </source>
</reference>
<dbReference type="EMBL" id="CM000844">
    <property type="protein sequence ID" value="KRH28190.1"/>
    <property type="molecule type" value="Genomic_DNA"/>
</dbReference>
<gene>
    <name evidence="1" type="ORF">GLYMA_11G038200</name>
</gene>
<dbReference type="AlphaFoldDB" id="A0A0R0HBQ8"/>
<protein>
    <submittedName>
        <fullName evidence="1 2">Uncharacterized protein</fullName>
    </submittedName>
</protein>
<dbReference type="EnsemblPlants" id="KRH28190">
    <property type="protein sequence ID" value="KRH28190"/>
    <property type="gene ID" value="GLYMA_11G038200"/>
</dbReference>
<dbReference type="Proteomes" id="UP000008827">
    <property type="component" value="Chromosome 11"/>
</dbReference>
<dbReference type="InParanoid" id="A0A0R0HBQ8"/>
<name>A0A0R0HBQ8_SOYBN</name>
<evidence type="ECO:0000313" key="3">
    <source>
        <dbReference type="Proteomes" id="UP000008827"/>
    </source>
</evidence>